<evidence type="ECO:0000256" key="5">
    <source>
        <dbReference type="SAM" id="Phobius"/>
    </source>
</evidence>
<evidence type="ECO:0000256" key="1">
    <source>
        <dbReference type="ARBA" id="ARBA00004141"/>
    </source>
</evidence>
<name>A0A1Z3HU88_9CYAN</name>
<evidence type="ECO:0000313" key="8">
    <source>
        <dbReference type="Proteomes" id="UP000191901"/>
    </source>
</evidence>
<dbReference type="InterPro" id="IPR027469">
    <property type="entry name" value="Cation_efflux_TMD_sf"/>
</dbReference>
<feature type="transmembrane region" description="Helical" evidence="5">
    <location>
        <begin position="157"/>
        <end position="174"/>
    </location>
</feature>
<evidence type="ECO:0000256" key="3">
    <source>
        <dbReference type="ARBA" id="ARBA00022989"/>
    </source>
</evidence>
<evidence type="ECO:0000256" key="2">
    <source>
        <dbReference type="ARBA" id="ARBA00022692"/>
    </source>
</evidence>
<feature type="transmembrane region" description="Helical" evidence="5">
    <location>
        <begin position="124"/>
        <end position="151"/>
    </location>
</feature>
<keyword evidence="3 5" id="KW-1133">Transmembrane helix</keyword>
<proteinExistence type="predicted"/>
<sequence length="225" mass="24334">MLLGYGLLEGLVSRFSHSTALLADAGHFCTDAIALIIALTTASLARHFSPHRHRLESIAALINSTGLLLMAGLIAWEAWHHLQVPPAEILSWPMVVTAVLGLLVNSVNVGVLRQGAPDNLNVRVIFLHVLADLASSLGVIIAAITISLFHWLWADGLIGLAVALFIGLSALPMIRQSWHQWHQPQLSLEALGFLEIGQTDLLSLVREEGAGERGHRRGESLKAKV</sequence>
<comment type="subcellular location">
    <subcellularLocation>
        <location evidence="1">Membrane</location>
        <topology evidence="1">Multi-pass membrane protein</topology>
    </subcellularLocation>
</comment>
<dbReference type="InterPro" id="IPR058533">
    <property type="entry name" value="Cation_efflux_TM"/>
</dbReference>
<dbReference type="SUPFAM" id="SSF161111">
    <property type="entry name" value="Cation efflux protein transmembrane domain-like"/>
    <property type="match status" value="1"/>
</dbReference>
<evidence type="ECO:0000313" key="7">
    <source>
        <dbReference type="EMBL" id="ASC73835.1"/>
    </source>
</evidence>
<feature type="transmembrane region" description="Helical" evidence="5">
    <location>
        <begin position="57"/>
        <end position="79"/>
    </location>
</feature>
<reference evidence="7 8" key="1">
    <citation type="journal article" date="2016" name="Biochim. Biophys. Acta">
        <title>Characterization of red-shifted phycobilisomes isolated from the chlorophyll f-containing cyanobacterium Halomicronema hongdechloris.</title>
        <authorList>
            <person name="Li Y."/>
            <person name="Lin Y."/>
            <person name="Garvey C.J."/>
            <person name="Birch D."/>
            <person name="Corkery R.W."/>
            <person name="Loughlin P.C."/>
            <person name="Scheer H."/>
            <person name="Willows R.D."/>
            <person name="Chen M."/>
        </authorList>
    </citation>
    <scope>NUCLEOTIDE SEQUENCE [LARGE SCALE GENOMIC DNA]</scope>
    <source>
        <strain evidence="7 8">C2206</strain>
    </source>
</reference>
<keyword evidence="4 5" id="KW-0472">Membrane</keyword>
<dbReference type="GO" id="GO:0005886">
    <property type="term" value="C:plasma membrane"/>
    <property type="evidence" value="ECO:0007669"/>
    <property type="project" value="TreeGrafter"/>
</dbReference>
<dbReference type="GO" id="GO:0005385">
    <property type="term" value="F:zinc ion transmembrane transporter activity"/>
    <property type="evidence" value="ECO:0007669"/>
    <property type="project" value="TreeGrafter"/>
</dbReference>
<keyword evidence="2 5" id="KW-0812">Transmembrane</keyword>
<feature type="transmembrane region" description="Helical" evidence="5">
    <location>
        <begin position="91"/>
        <end position="112"/>
    </location>
</feature>
<organism evidence="7 8">
    <name type="scientific">Halomicronema hongdechloris C2206</name>
    <dbReference type="NCBI Taxonomy" id="1641165"/>
    <lineage>
        <taxon>Bacteria</taxon>
        <taxon>Bacillati</taxon>
        <taxon>Cyanobacteriota</taxon>
        <taxon>Cyanophyceae</taxon>
        <taxon>Nodosilineales</taxon>
        <taxon>Nodosilineaceae</taxon>
        <taxon>Halomicronema</taxon>
    </lineage>
</organism>
<dbReference type="InterPro" id="IPR002524">
    <property type="entry name" value="Cation_efflux"/>
</dbReference>
<gene>
    <name evidence="7" type="ORF">XM38_048090</name>
</gene>
<evidence type="ECO:0000256" key="4">
    <source>
        <dbReference type="ARBA" id="ARBA00023136"/>
    </source>
</evidence>
<feature type="transmembrane region" description="Helical" evidence="5">
    <location>
        <begin position="20"/>
        <end position="45"/>
    </location>
</feature>
<dbReference type="InterPro" id="IPR050681">
    <property type="entry name" value="CDF/SLC30A"/>
</dbReference>
<dbReference type="AlphaFoldDB" id="A0A1Z3HU88"/>
<dbReference type="Gene3D" id="1.20.1510.10">
    <property type="entry name" value="Cation efflux protein transmembrane domain"/>
    <property type="match status" value="1"/>
</dbReference>
<dbReference type="NCBIfam" id="TIGR01297">
    <property type="entry name" value="CDF"/>
    <property type="match status" value="1"/>
</dbReference>
<keyword evidence="8" id="KW-1185">Reference proteome</keyword>
<dbReference type="KEGG" id="hhg:XM38_048090"/>
<evidence type="ECO:0000259" key="6">
    <source>
        <dbReference type="Pfam" id="PF01545"/>
    </source>
</evidence>
<dbReference type="PANTHER" id="PTHR11562:SF17">
    <property type="entry name" value="RE54080P-RELATED"/>
    <property type="match status" value="1"/>
</dbReference>
<dbReference type="PANTHER" id="PTHR11562">
    <property type="entry name" value="CATION EFFLUX PROTEIN/ ZINC TRANSPORTER"/>
    <property type="match status" value="1"/>
</dbReference>
<protein>
    <submittedName>
        <fullName evidence="7">Cation transporter</fullName>
    </submittedName>
</protein>
<dbReference type="EMBL" id="CP021983">
    <property type="protein sequence ID" value="ASC73835.1"/>
    <property type="molecule type" value="Genomic_DNA"/>
</dbReference>
<dbReference type="Pfam" id="PF01545">
    <property type="entry name" value="Cation_efflux"/>
    <property type="match status" value="1"/>
</dbReference>
<feature type="domain" description="Cation efflux protein transmembrane" evidence="6">
    <location>
        <begin position="3"/>
        <end position="177"/>
    </location>
</feature>
<accession>A0A1Z3HU88</accession>
<dbReference type="Proteomes" id="UP000191901">
    <property type="component" value="Chromosome"/>
</dbReference>